<sequence>MGFRFLLPGQSLMMFVLLIAVVPSTTVAKYFIVGDEVGWTTNFDYQSWTVGKDFHVGDKLVFRYPKGFHNVFKVNGTEFQNCLVPSNSSLRLDSGSDIVTLLTPGRKWYICGVAKHCKQQTQKLVIQVQPPIVIVPAPAPAPAPSPSSSAPIQTVAPSPAHGWQRASGPSSISP</sequence>
<dbReference type="EMBL" id="OZ034813">
    <property type="protein sequence ID" value="CAL1356544.1"/>
    <property type="molecule type" value="Genomic_DNA"/>
</dbReference>
<protein>
    <recommendedName>
        <fullName evidence="14">Phytocyanin domain-containing protein</fullName>
    </recommendedName>
</protein>
<evidence type="ECO:0000259" key="14">
    <source>
        <dbReference type="PROSITE" id="PS51485"/>
    </source>
</evidence>
<dbReference type="PANTHER" id="PTHR33021:SF533">
    <property type="entry name" value="PHYTOCYANIN DOMAIN-CONTAINING PROTEIN"/>
    <property type="match status" value="1"/>
</dbReference>
<keyword evidence="2" id="KW-0813">Transport</keyword>
<feature type="signal peptide" evidence="13">
    <location>
        <begin position="1"/>
        <end position="28"/>
    </location>
</feature>
<comment type="subcellular location">
    <subcellularLocation>
        <location evidence="1">Membrane</location>
        <topology evidence="1">Single-pass type I membrane protein</topology>
    </subcellularLocation>
</comment>
<evidence type="ECO:0000256" key="8">
    <source>
        <dbReference type="ARBA" id="ARBA00023008"/>
    </source>
</evidence>
<dbReference type="AlphaFoldDB" id="A0AAV2CIY5"/>
<feature type="chain" id="PRO_5043584384" description="Phytocyanin domain-containing protein" evidence="13">
    <location>
        <begin position="29"/>
        <end position="174"/>
    </location>
</feature>
<dbReference type="PROSITE" id="PS51485">
    <property type="entry name" value="PHYTOCYANIN"/>
    <property type="match status" value="1"/>
</dbReference>
<evidence type="ECO:0000256" key="5">
    <source>
        <dbReference type="ARBA" id="ARBA00022729"/>
    </source>
</evidence>
<keyword evidence="9" id="KW-0472">Membrane</keyword>
<evidence type="ECO:0000256" key="1">
    <source>
        <dbReference type="ARBA" id="ARBA00004479"/>
    </source>
</evidence>
<evidence type="ECO:0000256" key="3">
    <source>
        <dbReference type="ARBA" id="ARBA00022692"/>
    </source>
</evidence>
<organism evidence="15 16">
    <name type="scientific">Linum trigynum</name>
    <dbReference type="NCBI Taxonomy" id="586398"/>
    <lineage>
        <taxon>Eukaryota</taxon>
        <taxon>Viridiplantae</taxon>
        <taxon>Streptophyta</taxon>
        <taxon>Embryophyta</taxon>
        <taxon>Tracheophyta</taxon>
        <taxon>Spermatophyta</taxon>
        <taxon>Magnoliopsida</taxon>
        <taxon>eudicotyledons</taxon>
        <taxon>Gunneridae</taxon>
        <taxon>Pentapetalae</taxon>
        <taxon>rosids</taxon>
        <taxon>fabids</taxon>
        <taxon>Malpighiales</taxon>
        <taxon>Linaceae</taxon>
        <taxon>Linum</taxon>
    </lineage>
</organism>
<keyword evidence="11" id="KW-0325">Glycoprotein</keyword>
<evidence type="ECO:0000256" key="9">
    <source>
        <dbReference type="ARBA" id="ARBA00023136"/>
    </source>
</evidence>
<evidence type="ECO:0000256" key="6">
    <source>
        <dbReference type="ARBA" id="ARBA00022982"/>
    </source>
</evidence>
<accession>A0AAV2CIY5</accession>
<dbReference type="SUPFAM" id="SSF49503">
    <property type="entry name" value="Cupredoxins"/>
    <property type="match status" value="1"/>
</dbReference>
<dbReference type="Gene3D" id="2.60.40.420">
    <property type="entry name" value="Cupredoxins - blue copper proteins"/>
    <property type="match status" value="1"/>
</dbReference>
<evidence type="ECO:0000256" key="12">
    <source>
        <dbReference type="SAM" id="MobiDB-lite"/>
    </source>
</evidence>
<feature type="region of interest" description="Disordered" evidence="12">
    <location>
        <begin position="138"/>
        <end position="174"/>
    </location>
</feature>
<evidence type="ECO:0000313" key="15">
    <source>
        <dbReference type="EMBL" id="CAL1356544.1"/>
    </source>
</evidence>
<keyword evidence="8" id="KW-0186">Copper</keyword>
<dbReference type="GO" id="GO:0009055">
    <property type="term" value="F:electron transfer activity"/>
    <property type="evidence" value="ECO:0007669"/>
    <property type="project" value="InterPro"/>
</dbReference>
<name>A0AAV2CIY5_9ROSI</name>
<evidence type="ECO:0000256" key="11">
    <source>
        <dbReference type="ARBA" id="ARBA00023180"/>
    </source>
</evidence>
<feature type="domain" description="Phytocyanin" evidence="14">
    <location>
        <begin position="29"/>
        <end position="130"/>
    </location>
</feature>
<dbReference type="GO" id="GO:0005886">
    <property type="term" value="C:plasma membrane"/>
    <property type="evidence" value="ECO:0007669"/>
    <property type="project" value="TreeGrafter"/>
</dbReference>
<keyword evidence="7" id="KW-1133">Transmembrane helix</keyword>
<evidence type="ECO:0000256" key="4">
    <source>
        <dbReference type="ARBA" id="ARBA00022723"/>
    </source>
</evidence>
<evidence type="ECO:0000313" key="16">
    <source>
        <dbReference type="Proteomes" id="UP001497516"/>
    </source>
</evidence>
<dbReference type="CDD" id="cd04216">
    <property type="entry name" value="Phytocyanin"/>
    <property type="match status" value="1"/>
</dbReference>
<evidence type="ECO:0000256" key="2">
    <source>
        <dbReference type="ARBA" id="ARBA00022448"/>
    </source>
</evidence>
<evidence type="ECO:0000256" key="7">
    <source>
        <dbReference type="ARBA" id="ARBA00022989"/>
    </source>
</evidence>
<keyword evidence="5 13" id="KW-0732">Signal</keyword>
<proteinExistence type="predicted"/>
<dbReference type="FunFam" id="2.60.40.420:FF:000067">
    <property type="entry name" value="Cupredoxin superfamily protein"/>
    <property type="match status" value="1"/>
</dbReference>
<dbReference type="Proteomes" id="UP001497516">
    <property type="component" value="Chromosome 1"/>
</dbReference>
<dbReference type="InterPro" id="IPR003245">
    <property type="entry name" value="Phytocyanin_dom"/>
</dbReference>
<dbReference type="GO" id="GO:0009610">
    <property type="term" value="P:response to symbiotic fungus"/>
    <property type="evidence" value="ECO:0007669"/>
    <property type="project" value="UniProtKB-ARBA"/>
</dbReference>
<keyword evidence="10" id="KW-1015">Disulfide bond</keyword>
<dbReference type="Pfam" id="PF02298">
    <property type="entry name" value="Cu_bind_like"/>
    <property type="match status" value="1"/>
</dbReference>
<dbReference type="InterPro" id="IPR039391">
    <property type="entry name" value="Phytocyanin-like"/>
</dbReference>
<reference evidence="15 16" key="1">
    <citation type="submission" date="2024-04" db="EMBL/GenBank/DDBJ databases">
        <authorList>
            <person name="Fracassetti M."/>
        </authorList>
    </citation>
    <scope>NUCLEOTIDE SEQUENCE [LARGE SCALE GENOMIC DNA]</scope>
</reference>
<dbReference type="InterPro" id="IPR008972">
    <property type="entry name" value="Cupredoxin"/>
</dbReference>
<evidence type="ECO:0000256" key="13">
    <source>
        <dbReference type="SAM" id="SignalP"/>
    </source>
</evidence>
<evidence type="ECO:0000256" key="10">
    <source>
        <dbReference type="ARBA" id="ARBA00023157"/>
    </source>
</evidence>
<keyword evidence="16" id="KW-1185">Reference proteome</keyword>
<gene>
    <name evidence="15" type="ORF">LTRI10_LOCUS4242</name>
</gene>
<keyword evidence="4" id="KW-0479">Metal-binding</keyword>
<dbReference type="GO" id="GO:0046872">
    <property type="term" value="F:metal ion binding"/>
    <property type="evidence" value="ECO:0007669"/>
    <property type="project" value="UniProtKB-KW"/>
</dbReference>
<keyword evidence="3" id="KW-0812">Transmembrane</keyword>
<dbReference type="PANTHER" id="PTHR33021">
    <property type="entry name" value="BLUE COPPER PROTEIN"/>
    <property type="match status" value="1"/>
</dbReference>
<keyword evidence="6" id="KW-0249">Electron transport</keyword>